<dbReference type="InterPro" id="IPR004089">
    <property type="entry name" value="MCPsignal_dom"/>
</dbReference>
<dbReference type="GO" id="GO:0016020">
    <property type="term" value="C:membrane"/>
    <property type="evidence" value="ECO:0007669"/>
    <property type="project" value="InterPro"/>
</dbReference>
<accession>A0A2S6N5E1</accession>
<proteinExistence type="inferred from homology"/>
<dbReference type="SMART" id="SM00283">
    <property type="entry name" value="MA"/>
    <property type="match status" value="1"/>
</dbReference>
<dbReference type="Proteomes" id="UP000239089">
    <property type="component" value="Unassembled WGS sequence"/>
</dbReference>
<reference evidence="5 6" key="1">
    <citation type="journal article" date="2018" name="Arch. Microbiol.">
        <title>New insights into the metabolic potential of the phototrophic purple bacterium Rhodopila globiformis DSM 161(T) from its draft genome sequence and evidence for a vanadium-dependent nitrogenase.</title>
        <authorList>
            <person name="Imhoff J.F."/>
            <person name="Rahn T."/>
            <person name="Kunzel S."/>
            <person name="Neulinger S.C."/>
        </authorList>
    </citation>
    <scope>NUCLEOTIDE SEQUENCE [LARGE SCALE GENOMIC DNA]</scope>
    <source>
        <strain evidence="5 6">DSM 16996</strain>
    </source>
</reference>
<dbReference type="Gene3D" id="1.10.287.950">
    <property type="entry name" value="Methyl-accepting chemotaxis protein"/>
    <property type="match status" value="1"/>
</dbReference>
<dbReference type="InterPro" id="IPR013702">
    <property type="entry name" value="FIST_domain_N"/>
</dbReference>
<dbReference type="GO" id="GO:0004888">
    <property type="term" value="F:transmembrane signaling receptor activity"/>
    <property type="evidence" value="ECO:0007669"/>
    <property type="project" value="InterPro"/>
</dbReference>
<keyword evidence="1 3" id="KW-0807">Transducer</keyword>
<feature type="domain" description="Methyl-accepting transducer" evidence="4">
    <location>
        <begin position="505"/>
        <end position="654"/>
    </location>
</feature>
<gene>
    <name evidence="5" type="ORF">CCR94_14400</name>
</gene>
<dbReference type="SMART" id="SM00897">
    <property type="entry name" value="FIST"/>
    <property type="match status" value="1"/>
</dbReference>
<dbReference type="AlphaFoldDB" id="A0A2S6N5E1"/>
<name>A0A2S6N5E1_9HYPH</name>
<evidence type="ECO:0000313" key="6">
    <source>
        <dbReference type="Proteomes" id="UP000239089"/>
    </source>
</evidence>
<organism evidence="5 6">
    <name type="scientific">Rhodoblastus sphagnicola</name>
    <dbReference type="NCBI Taxonomy" id="333368"/>
    <lineage>
        <taxon>Bacteria</taxon>
        <taxon>Pseudomonadati</taxon>
        <taxon>Pseudomonadota</taxon>
        <taxon>Alphaproteobacteria</taxon>
        <taxon>Hyphomicrobiales</taxon>
        <taxon>Rhodoblastaceae</taxon>
        <taxon>Rhodoblastus</taxon>
    </lineage>
</organism>
<dbReference type="InterPro" id="IPR004090">
    <property type="entry name" value="Chemotax_Me-accpt_rcpt"/>
</dbReference>
<dbReference type="SUPFAM" id="SSF58104">
    <property type="entry name" value="Methyl-accepting chemotaxis protein (MCP) signaling domain"/>
    <property type="match status" value="1"/>
</dbReference>
<evidence type="ECO:0000256" key="1">
    <source>
        <dbReference type="ARBA" id="ARBA00023224"/>
    </source>
</evidence>
<dbReference type="GO" id="GO:0006935">
    <property type="term" value="P:chemotaxis"/>
    <property type="evidence" value="ECO:0007669"/>
    <property type="project" value="InterPro"/>
</dbReference>
<dbReference type="PROSITE" id="PS50111">
    <property type="entry name" value="CHEMOTAXIS_TRANSDUC_2"/>
    <property type="match status" value="1"/>
</dbReference>
<dbReference type="PRINTS" id="PR00260">
    <property type="entry name" value="CHEMTRNSDUCR"/>
</dbReference>
<sequence length="657" mass="70261">MFSRNQTSAMPGPVPEAAGSHPAAVAALPMRVKTSDAALAGLSAEDFSYAGRPAALALAFISPHVDFAQVAARLKALAGSAPLVAVSTAGELCSNAGALYRPTGASWSSLTVQIFPPDLFEAVSVHRVALPKDGTRANRVEKIAADLARVAPPFQIEANRVFALTLVDGVSGAEDVLMEAVYRSGRFPCLFIGGSAGGKFDFKETSLFDGGQTLHGQAVIIFVRMAPGRRYGVFKTQNFTKTGKSFTILDADPDARVVRGALTANGMDIDPFAEVLAAHFGVSGANVPAKLAGHTFGVEVDGEIFVRSVSGIDTQTGAVNFYCDVNPGDELLLLKANDFAGQTRADYEAFLRGKPEPLGLILNDCILRRLNNNAALSALDNLWRAPAAGFSTFGELFGININETLSAIAFFEDRPGYRDDFLDGFPIHYARFVNYFTTCALKQAGILNRFRSAIIARMAEQLDFVKEIEHALERTSEMHEAMERVRGVIFASAKADFTDDGNSGKLSQQFQSLADSMSGLRNVLRVIDSIAGQTNLLALNATIEAARAGDAGRGFSVVASEVKKLATNTKSTLAQTQGSIAGMEQSLGLLGGIIDGTRERFDAEETRYRATIEQVESLFSQSGLIDRTLAGLAQLVSTQRVAAAEIQQEIARLRRIE</sequence>
<dbReference type="Pfam" id="PF10442">
    <property type="entry name" value="FIST_C"/>
    <property type="match status" value="1"/>
</dbReference>
<comment type="similarity">
    <text evidence="2">Belongs to the methyl-accepting chemotaxis (MCP) protein family.</text>
</comment>
<evidence type="ECO:0000256" key="2">
    <source>
        <dbReference type="ARBA" id="ARBA00029447"/>
    </source>
</evidence>
<protein>
    <recommendedName>
        <fullName evidence="4">Methyl-accepting transducer domain-containing protein</fullName>
    </recommendedName>
</protein>
<dbReference type="Pfam" id="PF08495">
    <property type="entry name" value="FIST"/>
    <property type="match status" value="1"/>
</dbReference>
<evidence type="ECO:0000256" key="3">
    <source>
        <dbReference type="PROSITE-ProRule" id="PRU00284"/>
    </source>
</evidence>
<dbReference type="SMART" id="SM01204">
    <property type="entry name" value="FIST_C"/>
    <property type="match status" value="1"/>
</dbReference>
<dbReference type="GO" id="GO:0007165">
    <property type="term" value="P:signal transduction"/>
    <property type="evidence" value="ECO:0007669"/>
    <property type="project" value="UniProtKB-KW"/>
</dbReference>
<keyword evidence="6" id="KW-1185">Reference proteome</keyword>
<dbReference type="PANTHER" id="PTHR32089">
    <property type="entry name" value="METHYL-ACCEPTING CHEMOTAXIS PROTEIN MCPB"/>
    <property type="match status" value="1"/>
</dbReference>
<dbReference type="EMBL" id="NHSJ01000087">
    <property type="protein sequence ID" value="PPQ29831.1"/>
    <property type="molecule type" value="Genomic_DNA"/>
</dbReference>
<evidence type="ECO:0000313" key="5">
    <source>
        <dbReference type="EMBL" id="PPQ29831.1"/>
    </source>
</evidence>
<dbReference type="Pfam" id="PF00015">
    <property type="entry name" value="MCPsignal"/>
    <property type="match status" value="1"/>
</dbReference>
<dbReference type="PANTHER" id="PTHR32089:SF112">
    <property type="entry name" value="LYSOZYME-LIKE PROTEIN-RELATED"/>
    <property type="match status" value="1"/>
</dbReference>
<dbReference type="InterPro" id="IPR019494">
    <property type="entry name" value="FIST_C"/>
</dbReference>
<comment type="caution">
    <text evidence="5">The sequence shown here is derived from an EMBL/GenBank/DDBJ whole genome shotgun (WGS) entry which is preliminary data.</text>
</comment>
<evidence type="ECO:0000259" key="4">
    <source>
        <dbReference type="PROSITE" id="PS50111"/>
    </source>
</evidence>